<comment type="caution">
    <text evidence="2">The sequence shown here is derived from an EMBL/GenBank/DDBJ whole genome shotgun (WGS) entry which is preliminary data.</text>
</comment>
<evidence type="ECO:0008006" key="4">
    <source>
        <dbReference type="Google" id="ProtNLM"/>
    </source>
</evidence>
<evidence type="ECO:0000313" key="3">
    <source>
        <dbReference type="Proteomes" id="UP000028483"/>
    </source>
</evidence>
<dbReference type="RefSeq" id="WP_071826632.1">
    <property type="nucleotide sequence ID" value="NZ_CAWLUU010000226.1"/>
</dbReference>
<sequence>MITQIEQAICQRLTDGLGRMTRAVTSYGGEIDDDLGRIVRELPAAWVTFGGISKTDPFSVSKRQYKPTGQFVVIVGDYSTRSEASARSGGVNVDEVGCYRLVYAVRRLLTGQDLGLKINPLVPGRVRTLFNTQVAERALSIFACEFDTQWLETALALGAWPEQTPDRTHPDWLYNEYRGRVSQPDPDLLRVSMHYDPPGVGSPDNPADFVNLRKKP</sequence>
<evidence type="ECO:0000256" key="1">
    <source>
        <dbReference type="SAM" id="MobiDB-lite"/>
    </source>
</evidence>
<dbReference type="Pfam" id="PF08873">
    <property type="entry name" value="Phage_Mu_Gp37"/>
    <property type="match status" value="1"/>
</dbReference>
<dbReference type="AlphaFoldDB" id="A0A077P9B0"/>
<dbReference type="EMBL" id="CBSX010000178">
    <property type="protein sequence ID" value="CDH07228.1"/>
    <property type="molecule type" value="Genomic_DNA"/>
</dbReference>
<organism evidence="2 3">
    <name type="scientific">Xenorhabdus bovienii str. oregonense</name>
    <dbReference type="NCBI Taxonomy" id="1398202"/>
    <lineage>
        <taxon>Bacteria</taxon>
        <taxon>Pseudomonadati</taxon>
        <taxon>Pseudomonadota</taxon>
        <taxon>Gammaproteobacteria</taxon>
        <taxon>Enterobacterales</taxon>
        <taxon>Morganellaceae</taxon>
        <taxon>Xenorhabdus</taxon>
    </lineage>
</organism>
<name>A0A077P9B0_XENBV</name>
<reference evidence="2" key="1">
    <citation type="submission" date="2013-07" db="EMBL/GenBank/DDBJ databases">
        <title>Sub-species coevolution in mutualistic symbiosis.</title>
        <authorList>
            <person name="Murfin K."/>
            <person name="Klassen J."/>
            <person name="Lee M."/>
            <person name="Forst S."/>
            <person name="Stock P."/>
            <person name="Goodrich-Blair H."/>
        </authorList>
    </citation>
    <scope>NUCLEOTIDE SEQUENCE [LARGE SCALE GENOMIC DNA]</scope>
    <source>
        <strain evidence="2">Oregonense</strain>
    </source>
</reference>
<dbReference type="InterPro" id="IPR014972">
    <property type="entry name" value="Phage_Mu_Gp37"/>
</dbReference>
<gene>
    <name evidence="2" type="ORF">XBO1_2590007</name>
</gene>
<protein>
    <recommendedName>
        <fullName evidence="4">Mu-like prophage FluMu protein gp37</fullName>
    </recommendedName>
</protein>
<proteinExistence type="predicted"/>
<feature type="region of interest" description="Disordered" evidence="1">
    <location>
        <begin position="194"/>
        <end position="216"/>
    </location>
</feature>
<dbReference type="HOGENOM" id="CLU_077360_0_0_6"/>
<dbReference type="Proteomes" id="UP000028483">
    <property type="component" value="Unassembled WGS sequence"/>
</dbReference>
<evidence type="ECO:0000313" key="2">
    <source>
        <dbReference type="EMBL" id="CDH07228.1"/>
    </source>
</evidence>
<accession>A0A077P9B0</accession>